<dbReference type="RefSeq" id="WP_146519932.1">
    <property type="nucleotide sequence ID" value="NZ_CP151726.1"/>
</dbReference>
<organism evidence="2 3">
    <name type="scientific">Stieleria varia</name>
    <dbReference type="NCBI Taxonomy" id="2528005"/>
    <lineage>
        <taxon>Bacteria</taxon>
        <taxon>Pseudomonadati</taxon>
        <taxon>Planctomycetota</taxon>
        <taxon>Planctomycetia</taxon>
        <taxon>Pirellulales</taxon>
        <taxon>Pirellulaceae</taxon>
        <taxon>Stieleria</taxon>
    </lineage>
</organism>
<dbReference type="PANTHER" id="PTHR12277">
    <property type="entry name" value="ALPHA/BETA HYDROLASE DOMAIN-CONTAINING PROTEIN"/>
    <property type="match status" value="1"/>
</dbReference>
<comment type="caution">
    <text evidence="2">The sequence shown here is derived from an EMBL/GenBank/DDBJ whole genome shotgun (WGS) entry which is preliminary data.</text>
</comment>
<evidence type="ECO:0000313" key="3">
    <source>
        <dbReference type="Proteomes" id="UP000320176"/>
    </source>
</evidence>
<dbReference type="InterPro" id="IPR029058">
    <property type="entry name" value="AB_hydrolase_fold"/>
</dbReference>
<dbReference type="OrthoDB" id="9776685at2"/>
<dbReference type="AlphaFoldDB" id="A0A5C6AXQ9"/>
<dbReference type="InterPro" id="IPR022742">
    <property type="entry name" value="Hydrolase_4"/>
</dbReference>
<dbReference type="GO" id="GO:0016787">
    <property type="term" value="F:hydrolase activity"/>
    <property type="evidence" value="ECO:0007669"/>
    <property type="project" value="UniProtKB-KW"/>
</dbReference>
<dbReference type="Proteomes" id="UP000320176">
    <property type="component" value="Unassembled WGS sequence"/>
</dbReference>
<reference evidence="2 3" key="1">
    <citation type="submission" date="2019-02" db="EMBL/GenBank/DDBJ databases">
        <title>Deep-cultivation of Planctomycetes and their phenomic and genomic characterization uncovers novel biology.</title>
        <authorList>
            <person name="Wiegand S."/>
            <person name="Jogler M."/>
            <person name="Boedeker C."/>
            <person name="Pinto D."/>
            <person name="Vollmers J."/>
            <person name="Rivas-Marin E."/>
            <person name="Kohn T."/>
            <person name="Peeters S.H."/>
            <person name="Heuer A."/>
            <person name="Rast P."/>
            <person name="Oberbeckmann S."/>
            <person name="Bunk B."/>
            <person name="Jeske O."/>
            <person name="Meyerdierks A."/>
            <person name="Storesund J.E."/>
            <person name="Kallscheuer N."/>
            <person name="Luecker S."/>
            <person name="Lage O.M."/>
            <person name="Pohl T."/>
            <person name="Merkel B.J."/>
            <person name="Hornburger P."/>
            <person name="Mueller R.-W."/>
            <person name="Bruemmer F."/>
            <person name="Labrenz M."/>
            <person name="Spormann A.M."/>
            <person name="Op Den Camp H."/>
            <person name="Overmann J."/>
            <person name="Amann R."/>
            <person name="Jetten M.S.M."/>
            <person name="Mascher T."/>
            <person name="Medema M.H."/>
            <person name="Devos D.P."/>
            <person name="Kaster A.-K."/>
            <person name="Ovreas L."/>
            <person name="Rohde M."/>
            <person name="Galperin M.Y."/>
            <person name="Jogler C."/>
        </authorList>
    </citation>
    <scope>NUCLEOTIDE SEQUENCE [LARGE SCALE GENOMIC DNA]</scope>
    <source>
        <strain evidence="2 3">Pla52n</strain>
    </source>
</reference>
<gene>
    <name evidence="2" type="ORF">Pla52n_25610</name>
</gene>
<keyword evidence="3" id="KW-1185">Reference proteome</keyword>
<dbReference type="Pfam" id="PF12146">
    <property type="entry name" value="Hydrolase_4"/>
    <property type="match status" value="1"/>
</dbReference>
<evidence type="ECO:0000259" key="1">
    <source>
        <dbReference type="Pfam" id="PF12146"/>
    </source>
</evidence>
<dbReference type="SUPFAM" id="SSF53474">
    <property type="entry name" value="alpha/beta-Hydrolases"/>
    <property type="match status" value="1"/>
</dbReference>
<name>A0A5C6AXQ9_9BACT</name>
<accession>A0A5C6AXQ9</accession>
<dbReference type="Gene3D" id="3.40.50.1820">
    <property type="entry name" value="alpha/beta hydrolase"/>
    <property type="match status" value="1"/>
</dbReference>
<feature type="domain" description="Serine aminopeptidase S33" evidence="1">
    <location>
        <begin position="47"/>
        <end position="151"/>
    </location>
</feature>
<dbReference type="EMBL" id="SJPN01000003">
    <property type="protein sequence ID" value="TWU04520.1"/>
    <property type="molecule type" value="Genomic_DNA"/>
</dbReference>
<evidence type="ECO:0000313" key="2">
    <source>
        <dbReference type="EMBL" id="TWU04520.1"/>
    </source>
</evidence>
<proteinExistence type="predicted"/>
<protein>
    <submittedName>
        <fullName evidence="2">Alpha/beta hydrolase family protein</fullName>
    </submittedName>
</protein>
<keyword evidence="2" id="KW-0378">Hydrolase</keyword>
<dbReference type="PANTHER" id="PTHR12277:SF81">
    <property type="entry name" value="PROTEIN ABHD13"/>
    <property type="match status" value="1"/>
</dbReference>
<sequence>MSILDHPAVSGRYLFPQDRFVDDPFFVETSGAVLACYRKVIDPTQFTMVHFHGNGEAVADYVPFLTDVFAEMGLNSLFVEYREYGGSSGEAQLVAMLDDGESALNAAEIPPEKAIVFGRSIGSLYAIELAHRQPTVAGLIIESGIADPSERFLTYADLQSAGFDEVDVKAEVKRHFNHKRKLSGYTKPLLQLHTENDGLIDISHAERNHKWAGSREKRLVRFPHGNHNSIFHVNRTEYMAAVASFVRSIRQ</sequence>